<gene>
    <name evidence="2" type="ORF">FB472_1189</name>
</gene>
<dbReference type="EMBL" id="VFRA01000001">
    <property type="protein sequence ID" value="TQO19621.1"/>
    <property type="molecule type" value="Genomic_DNA"/>
</dbReference>
<accession>A0A8H2KAD4</accession>
<protein>
    <recommendedName>
        <fullName evidence="4">LppP/LprE lipoprotein</fullName>
    </recommendedName>
</protein>
<dbReference type="AlphaFoldDB" id="A0A8H2KAD4"/>
<dbReference type="Proteomes" id="UP000316560">
    <property type="component" value="Unassembled WGS sequence"/>
</dbReference>
<keyword evidence="1" id="KW-0732">Signal</keyword>
<dbReference type="RefSeq" id="WP_141990093.1">
    <property type="nucleotide sequence ID" value="NZ_VFRA01000001.1"/>
</dbReference>
<sequence length="180" mass="19170">MNNLARSAAVITGLTLAVLLSACASSPRDWENSEPLVDSDDTITAQGGCPEQLIVDFDYNDPNNSTTEVDISAIESAFGAELPDDLVCVVVSPVNRADGEVSFYIFWPGKDQNFAYSVGNTLIAAGVPAFGDPIEYRRDGATMALWAYPAGDSMHWSDSFVGSPQLVVGEGAIPDKGYVR</sequence>
<evidence type="ECO:0000313" key="2">
    <source>
        <dbReference type="EMBL" id="TQO19621.1"/>
    </source>
</evidence>
<dbReference type="PROSITE" id="PS51257">
    <property type="entry name" value="PROKAR_LIPOPROTEIN"/>
    <property type="match status" value="1"/>
</dbReference>
<reference evidence="2 3" key="1">
    <citation type="submission" date="2019-06" db="EMBL/GenBank/DDBJ databases">
        <title>Sequencing the genomes of 1000 actinobacteria strains.</title>
        <authorList>
            <person name="Klenk H.-P."/>
        </authorList>
    </citation>
    <scope>NUCLEOTIDE SEQUENCE [LARGE SCALE GENOMIC DNA]</scope>
    <source>
        <strain evidence="2 3">DSM 21947</strain>
    </source>
</reference>
<evidence type="ECO:0000313" key="3">
    <source>
        <dbReference type="Proteomes" id="UP000316560"/>
    </source>
</evidence>
<name>A0A8H2KAD4_9MICO</name>
<feature type="chain" id="PRO_5034674051" description="LppP/LprE lipoprotein" evidence="1">
    <location>
        <begin position="25"/>
        <end position="180"/>
    </location>
</feature>
<keyword evidence="3" id="KW-1185">Reference proteome</keyword>
<organism evidence="2 3">
    <name type="scientific">Rhodoglobus vestalii</name>
    <dbReference type="NCBI Taxonomy" id="193384"/>
    <lineage>
        <taxon>Bacteria</taxon>
        <taxon>Bacillati</taxon>
        <taxon>Actinomycetota</taxon>
        <taxon>Actinomycetes</taxon>
        <taxon>Micrococcales</taxon>
        <taxon>Microbacteriaceae</taxon>
        <taxon>Rhodoglobus</taxon>
    </lineage>
</organism>
<proteinExistence type="predicted"/>
<comment type="caution">
    <text evidence="2">The sequence shown here is derived from an EMBL/GenBank/DDBJ whole genome shotgun (WGS) entry which is preliminary data.</text>
</comment>
<feature type="signal peptide" evidence="1">
    <location>
        <begin position="1"/>
        <end position="24"/>
    </location>
</feature>
<evidence type="ECO:0000256" key="1">
    <source>
        <dbReference type="SAM" id="SignalP"/>
    </source>
</evidence>
<evidence type="ECO:0008006" key="4">
    <source>
        <dbReference type="Google" id="ProtNLM"/>
    </source>
</evidence>